<dbReference type="Gene3D" id="3.90.228.10">
    <property type="match status" value="1"/>
</dbReference>
<protein>
    <submittedName>
        <fullName evidence="1">Uncharacterized protein</fullName>
    </submittedName>
</protein>
<dbReference type="EMBL" id="WHWC01000003">
    <property type="protein sequence ID" value="KAG8386044.1"/>
    <property type="molecule type" value="Genomic_DNA"/>
</dbReference>
<sequence length="256" mass="29297">MNAMWVSLKDNMHCCKITDVARLHAKLVRRNRSSSAETKLKNEATDGDENPFLQHKFRHCYFRNRFHELENGDPSRNIIEMIFRGSSANPTKKIKRVIKVNNSPDILEKFEKYRETVKTISCEHHKIHPRSTVDGNELLQFYGTTMRCCGKKTHQVSELCRDPTCRVCRIIQSGFNTSYNKKQGIRLGTNSEEMSEDMTGISKNAKKAVIVCRTIAGGIVDTEDEYDSVENGLYTKNESITLRNPSAVLPCFIIVF</sequence>
<dbReference type="PANTHER" id="PTHR31681">
    <property type="entry name" value="C2H2-LIKE ZINC FINGER PROTEIN"/>
    <property type="match status" value="1"/>
</dbReference>
<comment type="caution">
    <text evidence="1">The sequence shown here is derived from an EMBL/GenBank/DDBJ whole genome shotgun (WGS) entry which is preliminary data.</text>
</comment>
<evidence type="ECO:0000313" key="2">
    <source>
        <dbReference type="Proteomes" id="UP000826271"/>
    </source>
</evidence>
<organism evidence="1 2">
    <name type="scientific">Buddleja alternifolia</name>
    <dbReference type="NCBI Taxonomy" id="168488"/>
    <lineage>
        <taxon>Eukaryota</taxon>
        <taxon>Viridiplantae</taxon>
        <taxon>Streptophyta</taxon>
        <taxon>Embryophyta</taxon>
        <taxon>Tracheophyta</taxon>
        <taxon>Spermatophyta</taxon>
        <taxon>Magnoliopsida</taxon>
        <taxon>eudicotyledons</taxon>
        <taxon>Gunneridae</taxon>
        <taxon>Pentapetalae</taxon>
        <taxon>asterids</taxon>
        <taxon>lamiids</taxon>
        <taxon>Lamiales</taxon>
        <taxon>Scrophulariaceae</taxon>
        <taxon>Buddlejeae</taxon>
        <taxon>Buddleja</taxon>
    </lineage>
</organism>
<dbReference type="SUPFAM" id="SSF56399">
    <property type="entry name" value="ADP-ribosylation"/>
    <property type="match status" value="1"/>
</dbReference>
<reference evidence="1" key="1">
    <citation type="submission" date="2019-10" db="EMBL/GenBank/DDBJ databases">
        <authorList>
            <person name="Zhang R."/>
            <person name="Pan Y."/>
            <person name="Wang J."/>
            <person name="Ma R."/>
            <person name="Yu S."/>
        </authorList>
    </citation>
    <scope>NUCLEOTIDE SEQUENCE</scope>
    <source>
        <strain evidence="1">LA-IB0</strain>
        <tissue evidence="1">Leaf</tissue>
    </source>
</reference>
<dbReference type="AlphaFoldDB" id="A0AAV6Y036"/>
<gene>
    <name evidence="1" type="ORF">BUALT_Bualt03G0108100</name>
</gene>
<dbReference type="Proteomes" id="UP000826271">
    <property type="component" value="Unassembled WGS sequence"/>
</dbReference>
<keyword evidence="2" id="KW-1185">Reference proteome</keyword>
<dbReference type="PANTHER" id="PTHR31681:SF34">
    <property type="entry name" value="DUF295 DOMAIN-CONTAINING PROTEIN"/>
    <property type="match status" value="1"/>
</dbReference>
<name>A0AAV6Y036_9LAMI</name>
<proteinExistence type="predicted"/>
<accession>A0AAV6Y036</accession>
<evidence type="ECO:0000313" key="1">
    <source>
        <dbReference type="EMBL" id="KAG8386044.1"/>
    </source>
</evidence>